<dbReference type="PANTHER" id="PTHR48466">
    <property type="entry name" value="OS10G0509000 PROTEIN-RELATED"/>
    <property type="match status" value="1"/>
</dbReference>
<keyword evidence="6" id="KW-0067">ATP-binding</keyword>
<dbReference type="InterPro" id="IPR000432">
    <property type="entry name" value="DNA_mismatch_repair_MutS_C"/>
</dbReference>
<dbReference type="eggNOG" id="ENOG502QRQR">
    <property type="taxonomic scope" value="Eukaryota"/>
</dbReference>
<dbReference type="InterPro" id="IPR027417">
    <property type="entry name" value="P-loop_NTPase"/>
</dbReference>
<dbReference type="GO" id="GO:0045910">
    <property type="term" value="P:negative regulation of DNA recombination"/>
    <property type="evidence" value="ECO:0007669"/>
    <property type="project" value="InterPro"/>
</dbReference>
<dbReference type="InterPro" id="IPR045076">
    <property type="entry name" value="MutS"/>
</dbReference>
<dbReference type="AlphaFoldDB" id="W9SNC4"/>
<dbReference type="FunFam" id="3.30.1370.110:FF:000004">
    <property type="entry name" value="Endonuclease MutS2"/>
    <property type="match status" value="1"/>
</dbReference>
<dbReference type="Pfam" id="PF00488">
    <property type="entry name" value="MutS_V"/>
    <property type="match status" value="1"/>
</dbReference>
<evidence type="ECO:0000313" key="12">
    <source>
        <dbReference type="EMBL" id="EXC18133.1"/>
    </source>
</evidence>
<keyword evidence="2" id="KW-0699">rRNA-binding</keyword>
<dbReference type="GO" id="GO:0005524">
    <property type="term" value="F:ATP binding"/>
    <property type="evidence" value="ECO:0007669"/>
    <property type="project" value="UniProtKB-KW"/>
</dbReference>
<evidence type="ECO:0000256" key="3">
    <source>
        <dbReference type="ARBA" id="ARBA00022741"/>
    </source>
</evidence>
<dbReference type="GO" id="GO:0004519">
    <property type="term" value="F:endonuclease activity"/>
    <property type="evidence" value="ECO:0007669"/>
    <property type="project" value="UniProtKB-KW"/>
</dbReference>
<dbReference type="SMART" id="SM00533">
    <property type="entry name" value="MUTSd"/>
    <property type="match status" value="1"/>
</dbReference>
<evidence type="ECO:0000256" key="7">
    <source>
        <dbReference type="ARBA" id="ARBA00022884"/>
    </source>
</evidence>
<dbReference type="SUPFAM" id="SSF48334">
    <property type="entry name" value="DNA repair protein MutS, domain III"/>
    <property type="match status" value="1"/>
</dbReference>
<keyword evidence="1" id="KW-0540">Nuclease</keyword>
<sequence length="904" mass="99227">MQIANLFSFSAPKSPHLFPRAAFKPSHRLSLSPTTTAATLEAETLQLLEWSSVCNQLSAFTSTSMGFSAARTAAIPFGRSRDESQKLLDQTAAAVVAIGSRPLDFSGIEDVSGIVNSAYSGVLLTIKELCSMRRTLMAARALSEKLKELSSSGDCRYLPLLELLQNCDFQVELEQKIRFCIDCNLSIILSRASDDLEIITSERKRNMETLEALLKGVSSQIFQAGGIDSPLITKRRSRMCVAVRASHRYLLPDGVILDVSSSGATYFVEPRDAVELNNMEVRLSNAENSEEIAILSLLTSEIAKSKGAMEYLLDKVLEVDLAFARAGHALWMNGVCPSFTLEFSEVVDSGNSDYSTFLDIDGIQHPLLLESSLRSLLDIGSKNSSDGVSYSSHHLANSLDGVSDYPVPIDIKIGHGTRVAVISGPNTGGKTASMKTLGLASLMSKAGMFLPARNNPKLPWFNLVLADIGDQQSLEQNLSTFSGHMSRIRNILEVVSEESLVLIDEIGGGTDPSEGLALSTSILQYLKDRVNLAVVTTHYADLSRLKEKDNRFENAAMEFSLETLQPKYQILWGSSGDSNALSIARTVGFDKNVVENAEKWIERLVPEQQLERRGLLNQSLGEERDRLEAQAKKAASLHADVIELYCEIQDEAEDLDKRETALMLKETLLVQREVKAAKSQMETVLQEFENELRTASSNQLNSLIRKSESAISSILEAHSPGYGSSARETDANSYTPEVGEQVHLKGLRGKLATVVEAPADDETVLVQYGKIKVRVKKSDISPIPSSKKKATTGSTQRLKQQLQASREFQSQRGDNKGEEVSYGPVVQTSKNTVDLRGMRVEEASYNLEMAIAERESGSVLFVIHGMGTGAVKERALEMLRNHPRVANYEQESSRNYGCTIAYIN</sequence>
<evidence type="ECO:0000256" key="9">
    <source>
        <dbReference type="SAM" id="Coils"/>
    </source>
</evidence>
<evidence type="ECO:0000256" key="4">
    <source>
        <dbReference type="ARBA" id="ARBA00022759"/>
    </source>
</evidence>
<dbReference type="STRING" id="981085.W9SNC4"/>
<dbReference type="EMBL" id="KE345830">
    <property type="protein sequence ID" value="EXC18133.1"/>
    <property type="molecule type" value="Genomic_DNA"/>
</dbReference>
<evidence type="ECO:0000256" key="10">
    <source>
        <dbReference type="SAM" id="MobiDB-lite"/>
    </source>
</evidence>
<evidence type="ECO:0000256" key="2">
    <source>
        <dbReference type="ARBA" id="ARBA00022730"/>
    </source>
</evidence>
<dbReference type="Gene3D" id="3.30.1370.110">
    <property type="match status" value="1"/>
</dbReference>
<dbReference type="InterPro" id="IPR007696">
    <property type="entry name" value="DNA_mismatch_repair_MutS_core"/>
</dbReference>
<dbReference type="InterPro" id="IPR036063">
    <property type="entry name" value="Smr_dom_sf"/>
</dbReference>
<dbReference type="Pfam" id="PF20297">
    <property type="entry name" value="MSSS"/>
    <property type="match status" value="1"/>
</dbReference>
<protein>
    <submittedName>
        <fullName evidence="12">MutS2 protein</fullName>
    </submittedName>
</protein>
<feature type="coiled-coil region" evidence="9">
    <location>
        <begin position="671"/>
        <end position="698"/>
    </location>
</feature>
<keyword evidence="3" id="KW-0547">Nucleotide-binding</keyword>
<dbReference type="PIRSF" id="PIRSF005814">
    <property type="entry name" value="MutS_YshD"/>
    <property type="match status" value="1"/>
</dbReference>
<keyword evidence="9" id="KW-0175">Coiled coil</keyword>
<dbReference type="GO" id="GO:0019843">
    <property type="term" value="F:rRNA binding"/>
    <property type="evidence" value="ECO:0007669"/>
    <property type="project" value="UniProtKB-KW"/>
</dbReference>
<dbReference type="FunFam" id="3.40.50.300:FF:001814">
    <property type="entry name" value="DNA mismatch repair protein MutS type 2"/>
    <property type="match status" value="1"/>
</dbReference>
<dbReference type="Pfam" id="PF01713">
    <property type="entry name" value="Smr"/>
    <property type="match status" value="1"/>
</dbReference>
<dbReference type="InterPro" id="IPR002625">
    <property type="entry name" value="Smr_dom"/>
</dbReference>
<name>W9SNC4_9ROSA</name>
<feature type="domain" description="Smr" evidence="11">
    <location>
        <begin position="833"/>
        <end position="904"/>
    </location>
</feature>
<gene>
    <name evidence="12" type="ORF">L484_014534</name>
</gene>
<dbReference type="SMART" id="SM00534">
    <property type="entry name" value="MUTSac"/>
    <property type="match status" value="1"/>
</dbReference>
<keyword evidence="8" id="KW-0238">DNA-binding</keyword>
<feature type="region of interest" description="Disordered" evidence="10">
    <location>
        <begin position="779"/>
        <end position="823"/>
    </location>
</feature>
<evidence type="ECO:0000256" key="5">
    <source>
        <dbReference type="ARBA" id="ARBA00022801"/>
    </source>
</evidence>
<dbReference type="NCBIfam" id="TIGR01069">
    <property type="entry name" value="mutS2"/>
    <property type="match status" value="1"/>
</dbReference>
<dbReference type="GO" id="GO:0016887">
    <property type="term" value="F:ATP hydrolysis activity"/>
    <property type="evidence" value="ECO:0007669"/>
    <property type="project" value="InterPro"/>
</dbReference>
<keyword evidence="7" id="KW-0694">RNA-binding</keyword>
<keyword evidence="4" id="KW-0255">Endonuclease</keyword>
<dbReference type="GO" id="GO:0030983">
    <property type="term" value="F:mismatched DNA binding"/>
    <property type="evidence" value="ECO:0007669"/>
    <property type="project" value="InterPro"/>
</dbReference>
<dbReference type="GO" id="GO:0006298">
    <property type="term" value="P:mismatch repair"/>
    <property type="evidence" value="ECO:0007669"/>
    <property type="project" value="InterPro"/>
</dbReference>
<evidence type="ECO:0000256" key="1">
    <source>
        <dbReference type="ARBA" id="ARBA00022722"/>
    </source>
</evidence>
<dbReference type="InterPro" id="IPR036187">
    <property type="entry name" value="DNA_mismatch_repair_MutS_sf"/>
</dbReference>
<keyword evidence="13" id="KW-1185">Reference proteome</keyword>
<reference evidence="13" key="1">
    <citation type="submission" date="2013-01" db="EMBL/GenBank/DDBJ databases">
        <title>Draft Genome Sequence of a Mulberry Tree, Morus notabilis C.K. Schneid.</title>
        <authorList>
            <person name="He N."/>
            <person name="Zhao S."/>
        </authorList>
    </citation>
    <scope>NUCLEOTIDE SEQUENCE</scope>
</reference>
<proteinExistence type="predicted"/>
<evidence type="ECO:0000256" key="6">
    <source>
        <dbReference type="ARBA" id="ARBA00022840"/>
    </source>
</evidence>
<keyword evidence="5" id="KW-0378">Hydrolase</keyword>
<dbReference type="InterPro" id="IPR046893">
    <property type="entry name" value="MSSS"/>
</dbReference>
<evidence type="ECO:0000256" key="8">
    <source>
        <dbReference type="ARBA" id="ARBA00023125"/>
    </source>
</evidence>
<evidence type="ECO:0000313" key="13">
    <source>
        <dbReference type="Proteomes" id="UP000030645"/>
    </source>
</evidence>
<accession>W9SNC4</accession>
<dbReference type="InterPro" id="IPR005747">
    <property type="entry name" value="MutS2"/>
</dbReference>
<dbReference type="GO" id="GO:0140664">
    <property type="term" value="F:ATP-dependent DNA damage sensor activity"/>
    <property type="evidence" value="ECO:0007669"/>
    <property type="project" value="InterPro"/>
</dbReference>
<dbReference type="SUPFAM" id="SSF52540">
    <property type="entry name" value="P-loop containing nucleoside triphosphate hydrolases"/>
    <property type="match status" value="1"/>
</dbReference>
<dbReference type="PROSITE" id="PS50828">
    <property type="entry name" value="SMR"/>
    <property type="match status" value="1"/>
</dbReference>
<dbReference type="Proteomes" id="UP000030645">
    <property type="component" value="Unassembled WGS sequence"/>
</dbReference>
<dbReference type="PANTHER" id="PTHR48466:SF1">
    <property type="entry name" value="SMR DOMAIN-CONTAINING PROTEIN"/>
    <property type="match status" value="1"/>
</dbReference>
<dbReference type="SUPFAM" id="SSF160443">
    <property type="entry name" value="SMR domain-like"/>
    <property type="match status" value="1"/>
</dbReference>
<evidence type="ECO:0000259" key="11">
    <source>
        <dbReference type="PROSITE" id="PS50828"/>
    </source>
</evidence>
<dbReference type="Gene3D" id="3.40.50.300">
    <property type="entry name" value="P-loop containing nucleotide triphosphate hydrolases"/>
    <property type="match status" value="1"/>
</dbReference>
<organism evidence="12 13">
    <name type="scientific">Morus notabilis</name>
    <dbReference type="NCBI Taxonomy" id="981085"/>
    <lineage>
        <taxon>Eukaryota</taxon>
        <taxon>Viridiplantae</taxon>
        <taxon>Streptophyta</taxon>
        <taxon>Embryophyta</taxon>
        <taxon>Tracheophyta</taxon>
        <taxon>Spermatophyta</taxon>
        <taxon>Magnoliopsida</taxon>
        <taxon>eudicotyledons</taxon>
        <taxon>Gunneridae</taxon>
        <taxon>Pentapetalae</taxon>
        <taxon>rosids</taxon>
        <taxon>fabids</taxon>
        <taxon>Rosales</taxon>
        <taxon>Moraceae</taxon>
        <taxon>Moreae</taxon>
        <taxon>Morus</taxon>
    </lineage>
</organism>
<feature type="compositionally biased region" description="Polar residues" evidence="10">
    <location>
        <begin position="791"/>
        <end position="812"/>
    </location>
</feature>
<dbReference type="SMART" id="SM00463">
    <property type="entry name" value="SMR"/>
    <property type="match status" value="1"/>
</dbReference>